<evidence type="ECO:0000313" key="1">
    <source>
        <dbReference type="EMBL" id="AXR06887.1"/>
    </source>
</evidence>
<keyword evidence="2" id="KW-1185">Reference proteome</keyword>
<dbReference type="PANTHER" id="PTHR34309:SF1">
    <property type="entry name" value="PROTEIN GLCG"/>
    <property type="match status" value="1"/>
</dbReference>
<dbReference type="OrthoDB" id="9800768at2"/>
<dbReference type="AlphaFoldDB" id="A0A346NMY0"/>
<gene>
    <name evidence="1" type="ORF">D0Y50_11290</name>
</gene>
<dbReference type="RefSeq" id="WP_108567183.1">
    <property type="nucleotide sequence ID" value="NZ_CP031769.1"/>
</dbReference>
<reference evidence="1 2" key="1">
    <citation type="submission" date="2018-08" db="EMBL/GenBank/DDBJ databases">
        <title>Salinimonas sediminis sp. nov., a piezophilic bacterium isolated from a deep-sea sediment sample from the New Britain Trench.</title>
        <authorList>
            <person name="Cao J."/>
        </authorList>
    </citation>
    <scope>NUCLEOTIDE SEQUENCE [LARGE SCALE GENOMIC DNA]</scope>
    <source>
        <strain evidence="1 2">N102</strain>
    </source>
</reference>
<proteinExistence type="predicted"/>
<dbReference type="InterPro" id="IPR052517">
    <property type="entry name" value="GlcG_carb_metab_protein"/>
</dbReference>
<dbReference type="Pfam" id="PF03928">
    <property type="entry name" value="HbpS-like"/>
    <property type="match status" value="1"/>
</dbReference>
<accession>A0A346NMY0</accession>
<dbReference type="Gene3D" id="3.30.450.150">
    <property type="entry name" value="Haem-degrading domain"/>
    <property type="match status" value="1"/>
</dbReference>
<dbReference type="Proteomes" id="UP000262073">
    <property type="component" value="Chromosome"/>
</dbReference>
<dbReference type="SUPFAM" id="SSF143744">
    <property type="entry name" value="GlcG-like"/>
    <property type="match status" value="1"/>
</dbReference>
<evidence type="ECO:0000313" key="2">
    <source>
        <dbReference type="Proteomes" id="UP000262073"/>
    </source>
</evidence>
<protein>
    <submittedName>
        <fullName evidence="1">Heme-binding protein</fullName>
    </submittedName>
</protein>
<dbReference type="KEGG" id="salm:D0Y50_11290"/>
<dbReference type="InterPro" id="IPR038084">
    <property type="entry name" value="PduO/GlcC-like_sf"/>
</dbReference>
<dbReference type="PANTHER" id="PTHR34309">
    <property type="entry name" value="SLR1406 PROTEIN"/>
    <property type="match status" value="1"/>
</dbReference>
<name>A0A346NMY0_9ALTE</name>
<sequence length="130" mass="13673">MLTLKQAQSLSATAVKLATGRRQAVAVSICDEHGELLHFCRMDTTAYHAGVLAQSKAYTAARDRQPSGDLGAWAQATGKDISYWSDPKITGFKGGLPIVQHGKVIGGIGISGLSEEDDEALASETLVCLA</sequence>
<dbReference type="EMBL" id="CP031769">
    <property type="protein sequence ID" value="AXR06887.1"/>
    <property type="molecule type" value="Genomic_DNA"/>
</dbReference>
<dbReference type="InterPro" id="IPR005624">
    <property type="entry name" value="PduO/GlcC-like"/>
</dbReference>
<organism evidence="1 2">
    <name type="scientific">Salinimonas sediminis</name>
    <dbReference type="NCBI Taxonomy" id="2303538"/>
    <lineage>
        <taxon>Bacteria</taxon>
        <taxon>Pseudomonadati</taxon>
        <taxon>Pseudomonadota</taxon>
        <taxon>Gammaproteobacteria</taxon>
        <taxon>Alteromonadales</taxon>
        <taxon>Alteromonadaceae</taxon>
        <taxon>Alteromonas/Salinimonas group</taxon>
        <taxon>Salinimonas</taxon>
    </lineage>
</organism>